<reference evidence="2" key="1">
    <citation type="thesis" date="2020" institute="ProQuest LLC" country="789 East Eisenhower Parkway, Ann Arbor, MI, USA">
        <title>Comparative Genomics and Chromosome Evolution.</title>
        <authorList>
            <person name="Mudd A.B."/>
        </authorList>
    </citation>
    <scope>NUCLEOTIDE SEQUENCE</scope>
    <source>
        <strain evidence="2">Female2</strain>
        <tissue evidence="2">Blood</tissue>
    </source>
</reference>
<feature type="transmembrane region" description="Helical" evidence="1">
    <location>
        <begin position="29"/>
        <end position="55"/>
    </location>
</feature>
<protein>
    <submittedName>
        <fullName evidence="2">Uncharacterized protein</fullName>
    </submittedName>
</protein>
<evidence type="ECO:0000256" key="1">
    <source>
        <dbReference type="SAM" id="Phobius"/>
    </source>
</evidence>
<keyword evidence="1" id="KW-1133">Transmembrane helix</keyword>
<comment type="caution">
    <text evidence="2">The sequence shown here is derived from an EMBL/GenBank/DDBJ whole genome shotgun (WGS) entry which is preliminary data.</text>
</comment>
<evidence type="ECO:0000313" key="2">
    <source>
        <dbReference type="EMBL" id="KAG8432210.1"/>
    </source>
</evidence>
<keyword evidence="3" id="KW-1185">Reference proteome</keyword>
<dbReference type="AlphaFoldDB" id="A0A8T2IM97"/>
<gene>
    <name evidence="2" type="ORF">GDO86_016743</name>
</gene>
<sequence length="83" mass="8755">MGDNCFERSSFEGMLPGMVKAISGDFSDVFPVCTLGIFFMDTTLSTSAVTFGITMTKSFSEFGVSSVMASIGSVVVFSVSLLP</sequence>
<accession>A0A8T2IM97</accession>
<keyword evidence="1" id="KW-0812">Transmembrane</keyword>
<keyword evidence="1" id="KW-0472">Membrane</keyword>
<proteinExistence type="predicted"/>
<dbReference type="EMBL" id="JAACNH010000009">
    <property type="protein sequence ID" value="KAG8432210.1"/>
    <property type="molecule type" value="Genomic_DNA"/>
</dbReference>
<dbReference type="Proteomes" id="UP000812440">
    <property type="component" value="Chromosome 9"/>
</dbReference>
<evidence type="ECO:0000313" key="3">
    <source>
        <dbReference type="Proteomes" id="UP000812440"/>
    </source>
</evidence>
<feature type="transmembrane region" description="Helical" evidence="1">
    <location>
        <begin position="62"/>
        <end position="82"/>
    </location>
</feature>
<name>A0A8T2IM97_9PIPI</name>
<organism evidence="2 3">
    <name type="scientific">Hymenochirus boettgeri</name>
    <name type="common">Congo dwarf clawed frog</name>
    <dbReference type="NCBI Taxonomy" id="247094"/>
    <lineage>
        <taxon>Eukaryota</taxon>
        <taxon>Metazoa</taxon>
        <taxon>Chordata</taxon>
        <taxon>Craniata</taxon>
        <taxon>Vertebrata</taxon>
        <taxon>Euteleostomi</taxon>
        <taxon>Amphibia</taxon>
        <taxon>Batrachia</taxon>
        <taxon>Anura</taxon>
        <taxon>Pipoidea</taxon>
        <taxon>Pipidae</taxon>
        <taxon>Pipinae</taxon>
        <taxon>Hymenochirus</taxon>
    </lineage>
</organism>